<feature type="region of interest" description="Disordered" evidence="5">
    <location>
        <begin position="15"/>
        <end position="88"/>
    </location>
</feature>
<dbReference type="SUPFAM" id="SSF48403">
    <property type="entry name" value="Ankyrin repeat"/>
    <property type="match status" value="1"/>
</dbReference>
<feature type="domain" description="OCA" evidence="6">
    <location>
        <begin position="84"/>
        <end position="106"/>
    </location>
</feature>
<dbReference type="Gene3D" id="1.25.40.20">
    <property type="entry name" value="Ankyrin repeat-containing domain"/>
    <property type="match status" value="1"/>
</dbReference>
<comment type="caution">
    <text evidence="7">The sequence shown here is derived from an EMBL/GenBank/DDBJ whole genome shotgun (WGS) entry which is preliminary data.</text>
</comment>
<dbReference type="InterPro" id="IPR036770">
    <property type="entry name" value="Ankyrin_rpt-contain_sf"/>
</dbReference>
<keyword evidence="2" id="KW-0010">Activator</keyword>
<feature type="region of interest" description="Disordered" evidence="5">
    <location>
        <begin position="157"/>
        <end position="184"/>
    </location>
</feature>
<feature type="coiled-coil region" evidence="4">
    <location>
        <begin position="127"/>
        <end position="154"/>
    </location>
</feature>
<evidence type="ECO:0000256" key="2">
    <source>
        <dbReference type="ARBA" id="ARBA00023159"/>
    </source>
</evidence>
<evidence type="ECO:0000256" key="4">
    <source>
        <dbReference type="SAM" id="Coils"/>
    </source>
</evidence>
<protein>
    <recommendedName>
        <fullName evidence="6">OCA domain-containing protein</fullName>
    </recommendedName>
</protein>
<proteinExistence type="predicted"/>
<feature type="region of interest" description="Disordered" evidence="5">
    <location>
        <begin position="200"/>
        <end position="223"/>
    </location>
</feature>
<evidence type="ECO:0000313" key="8">
    <source>
        <dbReference type="Proteomes" id="UP001145742"/>
    </source>
</evidence>
<dbReference type="Proteomes" id="UP001145742">
    <property type="component" value="Unassembled WGS sequence"/>
</dbReference>
<feature type="region of interest" description="Disordered" evidence="5">
    <location>
        <begin position="239"/>
        <end position="265"/>
    </location>
</feature>
<evidence type="ECO:0000256" key="5">
    <source>
        <dbReference type="SAM" id="MobiDB-lite"/>
    </source>
</evidence>
<keyword evidence="1" id="KW-0805">Transcription regulation</keyword>
<evidence type="ECO:0000259" key="6">
    <source>
        <dbReference type="PROSITE" id="PS52003"/>
    </source>
</evidence>
<dbReference type="EMBL" id="WHWB01032534">
    <property type="protein sequence ID" value="KAJ7425316.1"/>
    <property type="molecule type" value="Genomic_DNA"/>
</dbReference>
<gene>
    <name evidence="7" type="ORF">WISP_24023</name>
</gene>
<organism evidence="7 8">
    <name type="scientific">Willisornis vidua</name>
    <name type="common">Xingu scale-backed antbird</name>
    <dbReference type="NCBI Taxonomy" id="1566151"/>
    <lineage>
        <taxon>Eukaryota</taxon>
        <taxon>Metazoa</taxon>
        <taxon>Chordata</taxon>
        <taxon>Craniata</taxon>
        <taxon>Vertebrata</taxon>
        <taxon>Euteleostomi</taxon>
        <taxon>Archelosauria</taxon>
        <taxon>Archosauria</taxon>
        <taxon>Dinosauria</taxon>
        <taxon>Saurischia</taxon>
        <taxon>Theropoda</taxon>
        <taxon>Coelurosauria</taxon>
        <taxon>Aves</taxon>
        <taxon>Neognathae</taxon>
        <taxon>Neoaves</taxon>
        <taxon>Telluraves</taxon>
        <taxon>Australaves</taxon>
        <taxon>Passeriformes</taxon>
        <taxon>Thamnophilidae</taxon>
        <taxon>Willisornis</taxon>
    </lineage>
</organism>
<feature type="compositionally biased region" description="Pro residues" evidence="5">
    <location>
        <begin position="58"/>
        <end position="67"/>
    </location>
</feature>
<name>A0ABQ9DNM1_9PASS</name>
<keyword evidence="3" id="KW-0804">Transcription</keyword>
<evidence type="ECO:0000313" key="7">
    <source>
        <dbReference type="EMBL" id="KAJ7425316.1"/>
    </source>
</evidence>
<keyword evidence="4" id="KW-0175">Coiled coil</keyword>
<dbReference type="PROSITE" id="PS52003">
    <property type="entry name" value="OCA"/>
    <property type="match status" value="1"/>
</dbReference>
<feature type="region of interest" description="Disordered" evidence="5">
    <location>
        <begin position="1410"/>
        <end position="1442"/>
    </location>
</feature>
<accession>A0ABQ9DNM1</accession>
<evidence type="ECO:0000256" key="1">
    <source>
        <dbReference type="ARBA" id="ARBA00023015"/>
    </source>
</evidence>
<feature type="coiled-coil region" evidence="4">
    <location>
        <begin position="1259"/>
        <end position="1292"/>
    </location>
</feature>
<feature type="compositionally biased region" description="Polar residues" evidence="5">
    <location>
        <begin position="161"/>
        <end position="174"/>
    </location>
</feature>
<dbReference type="PANTHER" id="PTHR47236:SF5">
    <property type="entry name" value="GENE, 32742-RELATED"/>
    <property type="match status" value="1"/>
</dbReference>
<sequence length="1730" mass="189103">MSPELLVNQTMGENELCGYSTGQGSPLPGETASPKGCFQQSPSLPDSGLTELNVASPQPCPPPPRNPPGVAVPADSELSSDPPQKRYMGVRVRMPVRELLRKIRLSRGLDPTHSKSKQNVGQTLKGLEDLDILVEVLQEDLNKSQQKEEALRAVPAGLGQGFSTDPQSSWWESTGSRERLPSPTRLHQNCCSRMFNPTPREVAENSFPGGHQTSPGMFSRTEEEESSWWVQGALSSSHRDFSRSSSQDTPAQLSPAGMGAPRGPADTKGHLKLVPASFTQQDLSALSFFQFQLHREESLLRNIPADKLLAPDENGNRLLHKAVAQGRRALTYALAQRFASLNKINEKDAEKRTALHLAAEKNQHLMVLKHCKNNGVCVEVDLPDHCGLTPLHCAALAHTVLVTESQRTATDTDLGRFLRLRRDQILEGIHCLLQMGGKAELQTYSLDAPGGIPSPPAPGDFPGLCSMPASDLLDGILTGSSAQDLLSWHISSLTPAQAGNVALGGTLAVLPCDNGEMQLPSNEDCPSGINCKRGEESQPICPADESGHEELRVSWAQSPRASNSTPQTGFSGILNPITCINVNVTLVFIVSREHYPVYDVNNLYNTNAQFDWGDFRGLREEVREASQKFLLFLFQFQAPGTFVLRLSSNRHKRMYLRVMPEGGQCYEEGPFLPPTPRFAVQVGIARHRELLLKPDWAAVAAASTGLLMVLVASVALTLLCQGLGWSQRGSPCPAFRRQQLRYNLDSFSSSIPGVFSIPKCHPWVQPQGRVGGTSCSTPGAGSSGAVGALDMVYKDPTTGLLLPFPHCSLLLPSHCPAPVPSQHFLHPQTGKVLPTAGNVGYDPLTSRLVCAADSGSGGRHRPEVPIFPYIPYPLCPNTNLPVETKLPVLCPEKIFSMGGLMLDPATGIEVPVLGVTVHPLTGQSLAVGGTYLNPLTGTVAPLEIWGPMVEPEGGRIVPILGAGLDGSTGEVLPLGGLVDPSGHLMVLGDAFPEPLSGKLCRVQGVHLQQGKVLPHTGGYQAVLETDWLLSQTHVLDTLKQLKAAVLEGSCLAERLAALKAAAEDTRRTFSTKCYHTLHCLQSLGEKQEIASRLRSNGGKLGMIKYPGTEVWIPAVFGMKIPDPGGSSLMVPVLGVDWDWNTGQPFPLAGTMEDTTGKGLVPITVGARTISAVTGEIGPVIGAQTNPWTHNVIPAVQSFGALPRRATDADLIQFKEKVKDIEEMCHSLEESSLQEAERRTSKCFGSQVATELSMLFTADREEKERELQVLLEVRKALEKLMELMAKMQLEEEQIFLQLRERERHSPGAEAATALRLRKLLLALASESQEWILEQQTNVETAHTKLEYLRELSTIQTQQAKVFFSGSPQCFENYQTSRFYGIGGGTHRTCREMPQKLIPLLRSVVQVLEENRKSSLSPETPATPRIAQGTEEASRAQGGEPTAVDPSALSAREFVLYQYGISILQFLRLHIPAPDITLSVASSLPPSQATGRAFRESFFYQNSRNKLFILRDCLSSAGAFLLLLVHCLAHVAAAELSHDTNPPFLRLFHQALKACLSEMFSLRLQLSAAPQGDRSRGISQVLLKEEPFSKEDTDLLSQLFEVKVKSPTDMEAFEKKNLWLHKKFEESLNDKRFVKKRKHLLPSLGNGKDTLAWRAHSEEETCTSSSPSELEDKVDVLTEELVQVTEEEHQFLTSQGNEDLLCYYLEITSLEKDSLVKQIKALEEEIALGRKL</sequence>
<keyword evidence="8" id="KW-1185">Reference proteome</keyword>
<evidence type="ECO:0000256" key="3">
    <source>
        <dbReference type="ARBA" id="ARBA00023163"/>
    </source>
</evidence>
<dbReference type="InterPro" id="IPR047571">
    <property type="entry name" value="OCA"/>
</dbReference>
<reference evidence="7" key="1">
    <citation type="submission" date="2019-10" db="EMBL/GenBank/DDBJ databases">
        <authorList>
            <person name="Soares A.E.R."/>
            <person name="Aleixo A."/>
            <person name="Schneider P."/>
            <person name="Miyaki C.Y."/>
            <person name="Schneider M.P."/>
            <person name="Mello C."/>
            <person name="Vasconcelos A.T.R."/>
        </authorList>
    </citation>
    <scope>NUCLEOTIDE SEQUENCE</scope>
    <source>
        <tissue evidence="7">Muscle</tissue>
    </source>
</reference>
<dbReference type="PANTHER" id="PTHR47236">
    <property type="entry name" value="GENE, 32742-RELATED-RELATED"/>
    <property type="match status" value="1"/>
</dbReference>